<keyword evidence="3" id="KW-1185">Reference proteome</keyword>
<evidence type="ECO:0000313" key="2">
    <source>
        <dbReference type="EMBL" id="CAL1529020.1"/>
    </source>
</evidence>
<reference evidence="2 3" key="1">
    <citation type="submission" date="2024-04" db="EMBL/GenBank/DDBJ databases">
        <authorList>
            <consortium name="Genoscope - CEA"/>
            <person name="William W."/>
        </authorList>
    </citation>
    <scope>NUCLEOTIDE SEQUENCE [LARGE SCALE GENOMIC DNA]</scope>
</reference>
<gene>
    <name evidence="2" type="ORF">GSLYS_00003190001</name>
</gene>
<feature type="chain" id="PRO_5043931863" description="Secreted protein" evidence="1">
    <location>
        <begin position="23"/>
        <end position="121"/>
    </location>
</feature>
<dbReference type="EMBL" id="CAXITT010000042">
    <property type="protein sequence ID" value="CAL1529020.1"/>
    <property type="molecule type" value="Genomic_DNA"/>
</dbReference>
<protein>
    <recommendedName>
        <fullName evidence="4">Secreted protein</fullName>
    </recommendedName>
</protein>
<evidence type="ECO:0000313" key="3">
    <source>
        <dbReference type="Proteomes" id="UP001497497"/>
    </source>
</evidence>
<evidence type="ECO:0008006" key="4">
    <source>
        <dbReference type="Google" id="ProtNLM"/>
    </source>
</evidence>
<sequence>MHSGSLWCFLAISYSAVTTILCQDMVVNCHERIEECKTVAFDEEDPVKRGAAQARCFSSFFCDPAEDATRQELKRRASARSEAHRSRPYYRYSQGSIAPVNKVNSMFVAACLVTVLSLAHF</sequence>
<feature type="signal peptide" evidence="1">
    <location>
        <begin position="1"/>
        <end position="22"/>
    </location>
</feature>
<accession>A0AAV2H601</accession>
<comment type="caution">
    <text evidence="2">The sequence shown here is derived from an EMBL/GenBank/DDBJ whole genome shotgun (WGS) entry which is preliminary data.</text>
</comment>
<dbReference type="Proteomes" id="UP001497497">
    <property type="component" value="Unassembled WGS sequence"/>
</dbReference>
<dbReference type="AlphaFoldDB" id="A0AAV2H601"/>
<proteinExistence type="predicted"/>
<evidence type="ECO:0000256" key="1">
    <source>
        <dbReference type="SAM" id="SignalP"/>
    </source>
</evidence>
<organism evidence="2 3">
    <name type="scientific">Lymnaea stagnalis</name>
    <name type="common">Great pond snail</name>
    <name type="synonym">Helix stagnalis</name>
    <dbReference type="NCBI Taxonomy" id="6523"/>
    <lineage>
        <taxon>Eukaryota</taxon>
        <taxon>Metazoa</taxon>
        <taxon>Spiralia</taxon>
        <taxon>Lophotrochozoa</taxon>
        <taxon>Mollusca</taxon>
        <taxon>Gastropoda</taxon>
        <taxon>Heterobranchia</taxon>
        <taxon>Euthyneura</taxon>
        <taxon>Panpulmonata</taxon>
        <taxon>Hygrophila</taxon>
        <taxon>Lymnaeoidea</taxon>
        <taxon>Lymnaeidae</taxon>
        <taxon>Lymnaea</taxon>
    </lineage>
</organism>
<keyword evidence="1" id="KW-0732">Signal</keyword>
<name>A0AAV2H601_LYMST</name>